<dbReference type="STRING" id="621456.BJP26_07130"/>
<protein>
    <submittedName>
        <fullName evidence="1">Uncharacterized protein</fullName>
    </submittedName>
</protein>
<dbReference type="AlphaFoldDB" id="A0A175Y3Y8"/>
<evidence type="ECO:0000313" key="1">
    <source>
        <dbReference type="EMBL" id="KZB95169.1"/>
    </source>
</evidence>
<keyword evidence="2" id="KW-1185">Reference proteome</keyword>
<accession>A0A175Y3Y8</accession>
<evidence type="ECO:0000313" key="2">
    <source>
        <dbReference type="Proteomes" id="UP000078460"/>
    </source>
</evidence>
<dbReference type="Proteomes" id="UP000078460">
    <property type="component" value="Unassembled WGS sequence"/>
</dbReference>
<proteinExistence type="predicted"/>
<reference evidence="1" key="1">
    <citation type="submission" date="2016-03" db="EMBL/GenBank/DDBJ databases">
        <title>Sphingomonas melonis TY, whole genome shotgun sequencing.</title>
        <authorList>
            <person name="Wang H."/>
            <person name="Zhu P."/>
        </authorList>
    </citation>
    <scope>NUCLEOTIDE SEQUENCE [LARGE SCALE GENOMIC DNA]</scope>
    <source>
        <strain evidence="1">TY</strain>
    </source>
</reference>
<comment type="caution">
    <text evidence="1">The sequence shown here is derived from an EMBL/GenBank/DDBJ whole genome shotgun (WGS) entry which is preliminary data.</text>
</comment>
<sequence>MDFLTTPVHSLPHVLLHYIASGFGKPEVPILVSGGGMPADSVLYDAQSVVVALTCVAAPMFRSKIERLAADQSIDVMLVRCCLTGGDLLPVSIDVVLAGGGLTTFKLEDLALYRHDDGGLWLVPFGFGGAIRLEAHGLELYLVPPYATLAERADGIYRAASDLAERLYPQGAF</sequence>
<name>A0A175Y3Y8_9SPHN</name>
<organism evidence="1 2">
    <name type="scientific">Sphingomonas melonis TY</name>
    <dbReference type="NCBI Taxonomy" id="621456"/>
    <lineage>
        <taxon>Bacteria</taxon>
        <taxon>Pseudomonadati</taxon>
        <taxon>Pseudomonadota</taxon>
        <taxon>Alphaproteobacteria</taxon>
        <taxon>Sphingomonadales</taxon>
        <taxon>Sphingomonadaceae</taxon>
        <taxon>Sphingomonas</taxon>
    </lineage>
</organism>
<gene>
    <name evidence="1" type="ORF">AVM11_16940</name>
</gene>
<dbReference type="EMBL" id="LQCK02000015">
    <property type="protein sequence ID" value="KZB95169.1"/>
    <property type="molecule type" value="Genomic_DNA"/>
</dbReference>